<keyword evidence="7" id="KW-0106">Calcium</keyword>
<dbReference type="InterPro" id="IPR002048">
    <property type="entry name" value="EF_hand_dom"/>
</dbReference>
<evidence type="ECO:0000259" key="10">
    <source>
        <dbReference type="PROSITE" id="PS50203"/>
    </source>
</evidence>
<dbReference type="GeneTree" id="ENSGT00940000154784"/>
<dbReference type="SUPFAM" id="SSF49758">
    <property type="entry name" value="Calpain large subunit, middle domain (domain III)"/>
    <property type="match status" value="1"/>
</dbReference>
<dbReference type="PROSITE" id="PS00018">
    <property type="entry name" value="EF_HAND_1"/>
    <property type="match status" value="1"/>
</dbReference>
<reference evidence="12" key="2">
    <citation type="submission" date="2025-09" db="UniProtKB">
        <authorList>
            <consortium name="Ensembl"/>
        </authorList>
    </citation>
    <scope>IDENTIFICATION</scope>
</reference>
<accession>A0A8P4KQN0</accession>
<dbReference type="PANTHER" id="PTHR10183:SF395">
    <property type="entry name" value="CALPAIN 2, (M_II) LARGE SUBUNIT A-RELATED"/>
    <property type="match status" value="1"/>
</dbReference>
<feature type="active site" evidence="8">
    <location>
        <position position="105"/>
    </location>
</feature>
<proteinExistence type="inferred from homology"/>
<sequence length="680" mass="76653">MSGVASTLAKKRALAAGFGTNANAVPYLNQNFAALRAQCRSAGKLFCDPTFPDAPESLGFNELGRSSYKVRGVTWKRPTELVSNPEFIMGGATRTDICQGALGDCWLLAAIASLTLNEYVMARVVPTDQGFGDDYAGIFHFQFWQFGEWVDVVIDDRLPVKDGELMFVHSAEGREFWSALLEKAYAKVNGCYEALSGGSTTEGFEDFTGGIAENYDLKQPPANLFQIIKKALEAGALLGCSIDVSLEGRTQRRMKSSWSDGSSEWNYVEGDCPHANAEDGEFWMSFNEFLRHYSRIEVCTLTPDAIEDDSVKHWSVNKFDGTWRRGSTAGGCRNHPYTFWMNPQFVIKLDEEDDDPDDGEVGCSFVVGLIQKNRRKLRKKGEDMHTVGFAIYEVRTEETQVHLDKNFFLTHAQTAKSETFINLREVCSRFKLPPGEYLIVPSTFEPHLNGDFCIRVFSEKQTETNFKTLHLFTCSPVRLFTSSLVHLFTCSLVHLFTCSLVHLFTCSPVHLFTCSPVQLYLCVCCLSFIGTDIRTDGFSLETCRVMVNLMDDSGNGKLGLGEFATLWKKVQRYLSIYKKNDLDNSGTMSTPEMRVAFKDAGFTLNNTIYQLLVARYSDPDMTIDFDNFVACLMRLEMMFRIFKKIDAHDSGSIELDFDQVTTLLSLYKRNFIITVQTQLY</sequence>
<dbReference type="GO" id="GO:0004198">
    <property type="term" value="F:calcium-dependent cysteine-type endopeptidase activity"/>
    <property type="evidence" value="ECO:0007669"/>
    <property type="project" value="InterPro"/>
</dbReference>
<dbReference type="PROSITE" id="PS50203">
    <property type="entry name" value="CALPAIN_CAT"/>
    <property type="match status" value="1"/>
</dbReference>
<evidence type="ECO:0000259" key="11">
    <source>
        <dbReference type="PROSITE" id="PS50222"/>
    </source>
</evidence>
<dbReference type="InterPro" id="IPR036213">
    <property type="entry name" value="Calpain_III_sf"/>
</dbReference>
<dbReference type="SUPFAM" id="SSF47473">
    <property type="entry name" value="EF-hand"/>
    <property type="match status" value="1"/>
</dbReference>
<dbReference type="InterPro" id="IPR022683">
    <property type="entry name" value="Calpain_III"/>
</dbReference>
<protein>
    <submittedName>
        <fullName evidence="12">Calpain 2, (m/II) large subunit b</fullName>
    </submittedName>
</protein>
<keyword evidence="2" id="KW-0645">Protease</keyword>
<keyword evidence="5" id="KW-0378">Hydrolase</keyword>
<gene>
    <name evidence="12" type="primary">capn2b</name>
</gene>
<dbReference type="SMART" id="SM00230">
    <property type="entry name" value="CysPc"/>
    <property type="match status" value="1"/>
</dbReference>
<keyword evidence="13" id="KW-1185">Reference proteome</keyword>
<evidence type="ECO:0000313" key="12">
    <source>
        <dbReference type="Ensembl" id="ENSDLAP00005081707.1"/>
    </source>
</evidence>
<evidence type="ECO:0000256" key="7">
    <source>
        <dbReference type="ARBA" id="ARBA00022837"/>
    </source>
</evidence>
<dbReference type="SUPFAM" id="SSF54001">
    <property type="entry name" value="Cysteine proteinases"/>
    <property type="match status" value="1"/>
</dbReference>
<dbReference type="CDD" id="cd00214">
    <property type="entry name" value="Calpain_III"/>
    <property type="match status" value="1"/>
</dbReference>
<dbReference type="Proteomes" id="UP000694389">
    <property type="component" value="Unassembled WGS sequence"/>
</dbReference>
<feature type="domain" description="Calpain catalytic" evidence="10">
    <location>
        <begin position="45"/>
        <end position="302"/>
    </location>
</feature>
<dbReference type="InterPro" id="IPR001300">
    <property type="entry name" value="Peptidase_C2_calpain_cat"/>
</dbReference>
<dbReference type="InterPro" id="IPR011992">
    <property type="entry name" value="EF-hand-dom_pair"/>
</dbReference>
<dbReference type="GO" id="GO:0005737">
    <property type="term" value="C:cytoplasm"/>
    <property type="evidence" value="ECO:0007669"/>
    <property type="project" value="TreeGrafter"/>
</dbReference>
<dbReference type="InterPro" id="IPR022682">
    <property type="entry name" value="Calpain_domain_III"/>
</dbReference>
<keyword evidence="4" id="KW-0677">Repeat</keyword>
<dbReference type="FunFam" id="2.60.120.380:FF:000001">
    <property type="entry name" value="Calpain-1 catalytic subunit"/>
    <property type="match status" value="1"/>
</dbReference>
<dbReference type="SMART" id="SM00720">
    <property type="entry name" value="calpain_III"/>
    <property type="match status" value="1"/>
</dbReference>
<dbReference type="PRINTS" id="PR00704">
    <property type="entry name" value="CALPAIN"/>
</dbReference>
<dbReference type="Gene3D" id="2.60.120.380">
    <property type="match status" value="1"/>
</dbReference>
<dbReference type="InterPro" id="IPR038765">
    <property type="entry name" value="Papain-like_cys_pep_sf"/>
</dbReference>
<dbReference type="Pfam" id="PF01067">
    <property type="entry name" value="Calpain_III"/>
    <property type="match status" value="1"/>
</dbReference>
<reference evidence="12" key="1">
    <citation type="submission" date="2025-08" db="UniProtKB">
        <authorList>
            <consortium name="Ensembl"/>
        </authorList>
    </citation>
    <scope>IDENTIFICATION</scope>
</reference>
<dbReference type="GO" id="GO:0006508">
    <property type="term" value="P:proteolysis"/>
    <property type="evidence" value="ECO:0007669"/>
    <property type="project" value="UniProtKB-KW"/>
</dbReference>
<name>A0A8P4KQN0_DICLA</name>
<evidence type="ECO:0000256" key="1">
    <source>
        <dbReference type="ARBA" id="ARBA00007623"/>
    </source>
</evidence>
<feature type="domain" description="EF-hand" evidence="11">
    <location>
        <begin position="568"/>
        <end position="603"/>
    </location>
</feature>
<dbReference type="Gene3D" id="3.90.70.10">
    <property type="entry name" value="Cysteine proteinases"/>
    <property type="match status" value="2"/>
</dbReference>
<evidence type="ECO:0000256" key="8">
    <source>
        <dbReference type="PIRSR" id="PIRSR622684-1"/>
    </source>
</evidence>
<evidence type="ECO:0000256" key="9">
    <source>
        <dbReference type="PROSITE-ProRule" id="PRU00239"/>
    </source>
</evidence>
<comment type="similarity">
    <text evidence="1">Belongs to the peptidase C2 family.</text>
</comment>
<dbReference type="Ensembl" id="ENSDLAT00005077894.1">
    <property type="protein sequence ID" value="ENSDLAP00005081707.1"/>
    <property type="gene ID" value="ENSDLAG00005028248.1"/>
</dbReference>
<dbReference type="Gene3D" id="1.10.238.10">
    <property type="entry name" value="EF-hand"/>
    <property type="match status" value="1"/>
</dbReference>
<keyword evidence="6" id="KW-0788">Thiol protease</keyword>
<dbReference type="Pfam" id="PF00648">
    <property type="entry name" value="Peptidase_C2"/>
    <property type="match status" value="1"/>
</dbReference>
<organism evidence="12 13">
    <name type="scientific">Dicentrarchus labrax</name>
    <name type="common">European seabass</name>
    <name type="synonym">Morone labrax</name>
    <dbReference type="NCBI Taxonomy" id="13489"/>
    <lineage>
        <taxon>Eukaryota</taxon>
        <taxon>Metazoa</taxon>
        <taxon>Chordata</taxon>
        <taxon>Craniata</taxon>
        <taxon>Vertebrata</taxon>
        <taxon>Euteleostomi</taxon>
        <taxon>Actinopterygii</taxon>
        <taxon>Neopterygii</taxon>
        <taxon>Teleostei</taxon>
        <taxon>Neoteleostei</taxon>
        <taxon>Acanthomorphata</taxon>
        <taxon>Eupercaria</taxon>
        <taxon>Moronidae</taxon>
        <taxon>Dicentrarchus</taxon>
    </lineage>
</organism>
<comment type="caution">
    <text evidence="9">Lacks conserved residue(s) required for the propagation of feature annotation.</text>
</comment>
<dbReference type="InterPro" id="IPR018247">
    <property type="entry name" value="EF_Hand_1_Ca_BS"/>
</dbReference>
<evidence type="ECO:0000256" key="2">
    <source>
        <dbReference type="ARBA" id="ARBA00022670"/>
    </source>
</evidence>
<evidence type="ECO:0000256" key="3">
    <source>
        <dbReference type="ARBA" id="ARBA00022723"/>
    </source>
</evidence>
<dbReference type="InterPro" id="IPR022684">
    <property type="entry name" value="Calpain_cysteine_protease"/>
</dbReference>
<dbReference type="GO" id="GO:0005509">
    <property type="term" value="F:calcium ion binding"/>
    <property type="evidence" value="ECO:0007669"/>
    <property type="project" value="InterPro"/>
</dbReference>
<evidence type="ECO:0000313" key="13">
    <source>
        <dbReference type="Proteomes" id="UP000694389"/>
    </source>
</evidence>
<dbReference type="PANTHER" id="PTHR10183">
    <property type="entry name" value="CALPAIN"/>
    <property type="match status" value="1"/>
</dbReference>
<dbReference type="PROSITE" id="PS50222">
    <property type="entry name" value="EF_HAND_2"/>
    <property type="match status" value="1"/>
</dbReference>
<dbReference type="AlphaFoldDB" id="A0A8P4KQN0"/>
<keyword evidence="3" id="KW-0479">Metal-binding</keyword>
<dbReference type="CDD" id="cd00044">
    <property type="entry name" value="CysPc"/>
    <property type="match status" value="1"/>
</dbReference>
<evidence type="ECO:0000256" key="5">
    <source>
        <dbReference type="ARBA" id="ARBA00022801"/>
    </source>
</evidence>
<dbReference type="InterPro" id="IPR033883">
    <property type="entry name" value="C2_III"/>
</dbReference>
<evidence type="ECO:0000256" key="6">
    <source>
        <dbReference type="ARBA" id="ARBA00022807"/>
    </source>
</evidence>
<evidence type="ECO:0000256" key="4">
    <source>
        <dbReference type="ARBA" id="ARBA00022737"/>
    </source>
</evidence>
<dbReference type="PROSITE" id="PS00139">
    <property type="entry name" value="THIOL_PROTEASE_CYS"/>
    <property type="match status" value="1"/>
</dbReference>
<dbReference type="InterPro" id="IPR000169">
    <property type="entry name" value="Pept_cys_AS"/>
</dbReference>